<accession>A0AA88W159</accession>
<evidence type="ECO:0000313" key="2">
    <source>
        <dbReference type="EMBL" id="KAK3017378.1"/>
    </source>
</evidence>
<dbReference type="Proteomes" id="UP001188597">
    <property type="component" value="Unassembled WGS sequence"/>
</dbReference>
<dbReference type="PANTHER" id="PTHR11220">
    <property type="entry name" value="HEME-BINDING PROTEIN-RELATED"/>
    <property type="match status" value="1"/>
</dbReference>
<comment type="caution">
    <text evidence="2">The sequence shown here is derived from an EMBL/GenBank/DDBJ whole genome shotgun (WGS) entry which is preliminary data.</text>
</comment>
<dbReference type="Pfam" id="PF04832">
    <property type="entry name" value="SOUL"/>
    <property type="match status" value="1"/>
</dbReference>
<reference evidence="2" key="1">
    <citation type="submission" date="2022-12" db="EMBL/GenBank/DDBJ databases">
        <title>Draft genome assemblies for two species of Escallonia (Escalloniales).</title>
        <authorList>
            <person name="Chanderbali A."/>
            <person name="Dervinis C."/>
            <person name="Anghel I."/>
            <person name="Soltis D."/>
            <person name="Soltis P."/>
            <person name="Zapata F."/>
        </authorList>
    </citation>
    <scope>NUCLEOTIDE SEQUENCE</scope>
    <source>
        <strain evidence="2">UCBG64.0493</strain>
        <tissue evidence="2">Leaf</tissue>
    </source>
</reference>
<dbReference type="EMBL" id="JAVXUP010001005">
    <property type="protein sequence ID" value="KAK3017378.1"/>
    <property type="molecule type" value="Genomic_DNA"/>
</dbReference>
<gene>
    <name evidence="2" type="ORF">RJ639_006313</name>
</gene>
<dbReference type="SUPFAM" id="SSF55136">
    <property type="entry name" value="Probable bacterial effector-binding domain"/>
    <property type="match status" value="1"/>
</dbReference>
<dbReference type="PANTHER" id="PTHR11220:SF36">
    <property type="entry name" value="SOUL HEME-BINDING PROTEIN"/>
    <property type="match status" value="1"/>
</dbReference>
<dbReference type="InterPro" id="IPR011256">
    <property type="entry name" value="Reg_factor_effector_dom_sf"/>
</dbReference>
<evidence type="ECO:0000256" key="1">
    <source>
        <dbReference type="ARBA" id="ARBA00009817"/>
    </source>
</evidence>
<sequence length="126" mass="14173">MAQAAQGSDYTVWLYYMPEKYEGPRPQPYAELGLHLDKWKIHCIVIRRFLGFAKDNNIGKEKEALVSSLDKIFHGKNAILGDKNSYGVAQYNSSPYLSGRLNEVWINVSECISAHGIGLVPEARKS</sequence>
<dbReference type="Gene3D" id="3.20.80.10">
    <property type="entry name" value="Regulatory factor, effector binding domain"/>
    <property type="match status" value="1"/>
</dbReference>
<organism evidence="2 3">
    <name type="scientific">Escallonia herrerae</name>
    <dbReference type="NCBI Taxonomy" id="1293975"/>
    <lineage>
        <taxon>Eukaryota</taxon>
        <taxon>Viridiplantae</taxon>
        <taxon>Streptophyta</taxon>
        <taxon>Embryophyta</taxon>
        <taxon>Tracheophyta</taxon>
        <taxon>Spermatophyta</taxon>
        <taxon>Magnoliopsida</taxon>
        <taxon>eudicotyledons</taxon>
        <taxon>Gunneridae</taxon>
        <taxon>Pentapetalae</taxon>
        <taxon>asterids</taxon>
        <taxon>campanulids</taxon>
        <taxon>Escalloniales</taxon>
        <taxon>Escalloniaceae</taxon>
        <taxon>Escallonia</taxon>
    </lineage>
</organism>
<comment type="similarity">
    <text evidence="1">Belongs to the HEBP family.</text>
</comment>
<proteinExistence type="inferred from homology"/>
<dbReference type="AlphaFoldDB" id="A0AA88W159"/>
<evidence type="ECO:0000313" key="3">
    <source>
        <dbReference type="Proteomes" id="UP001188597"/>
    </source>
</evidence>
<keyword evidence="3" id="KW-1185">Reference proteome</keyword>
<protein>
    <submittedName>
        <fullName evidence="2">Uncharacterized protein</fullName>
    </submittedName>
</protein>
<dbReference type="InterPro" id="IPR006917">
    <property type="entry name" value="SOUL_heme-bd"/>
</dbReference>
<name>A0AA88W159_9ASTE</name>